<keyword evidence="1" id="KW-0378">Hydrolase</keyword>
<proteinExistence type="predicted"/>
<evidence type="ECO:0000313" key="2">
    <source>
        <dbReference type="Proteomes" id="UP000790377"/>
    </source>
</evidence>
<reference evidence="1" key="1">
    <citation type="journal article" date="2021" name="New Phytol.">
        <title>Evolutionary innovations through gain and loss of genes in the ectomycorrhizal Boletales.</title>
        <authorList>
            <person name="Wu G."/>
            <person name="Miyauchi S."/>
            <person name="Morin E."/>
            <person name="Kuo A."/>
            <person name="Drula E."/>
            <person name="Varga T."/>
            <person name="Kohler A."/>
            <person name="Feng B."/>
            <person name="Cao Y."/>
            <person name="Lipzen A."/>
            <person name="Daum C."/>
            <person name="Hundley H."/>
            <person name="Pangilinan J."/>
            <person name="Johnson J."/>
            <person name="Barry K."/>
            <person name="LaButti K."/>
            <person name="Ng V."/>
            <person name="Ahrendt S."/>
            <person name="Min B."/>
            <person name="Choi I.G."/>
            <person name="Park H."/>
            <person name="Plett J.M."/>
            <person name="Magnuson J."/>
            <person name="Spatafora J.W."/>
            <person name="Nagy L.G."/>
            <person name="Henrissat B."/>
            <person name="Grigoriev I.V."/>
            <person name="Yang Z.L."/>
            <person name="Xu J."/>
            <person name="Martin F.M."/>
        </authorList>
    </citation>
    <scope>NUCLEOTIDE SEQUENCE</scope>
    <source>
        <strain evidence="1">ATCC 28755</strain>
    </source>
</reference>
<name>A0ACB8AMF1_9AGAM</name>
<comment type="caution">
    <text evidence="1">The sequence shown here is derived from an EMBL/GenBank/DDBJ whole genome shotgun (WGS) entry which is preliminary data.</text>
</comment>
<sequence length="204" mass="22798">MGRFAKLFGRERQPQKETLLPNDIIIPVVGLIGVGKSTFINEATGENSAAVGGDLRPCTTAFQSIVTHSRDGSRRIIFVDTPGFEYNDSGDYENTVRELYTWMSSTGNAKIAGVIYLYDITQDRMQTRPNAGRFHAGRAQMARSVVLVTTKWDAVGQQAGKRREEELAKTFWKDMIKQGSRIFQSSNDRQSTWSIIDLIIANAD</sequence>
<accession>A0ACB8AMF1</accession>
<organism evidence="1 2">
    <name type="scientific">Hygrophoropsis aurantiaca</name>
    <dbReference type="NCBI Taxonomy" id="72124"/>
    <lineage>
        <taxon>Eukaryota</taxon>
        <taxon>Fungi</taxon>
        <taxon>Dikarya</taxon>
        <taxon>Basidiomycota</taxon>
        <taxon>Agaricomycotina</taxon>
        <taxon>Agaricomycetes</taxon>
        <taxon>Agaricomycetidae</taxon>
        <taxon>Boletales</taxon>
        <taxon>Coniophorineae</taxon>
        <taxon>Hygrophoropsidaceae</taxon>
        <taxon>Hygrophoropsis</taxon>
    </lineage>
</organism>
<dbReference type="Proteomes" id="UP000790377">
    <property type="component" value="Unassembled WGS sequence"/>
</dbReference>
<protein>
    <submittedName>
        <fullName evidence="1">P-loop containing nucleoside triphosphate hydrolase protein</fullName>
    </submittedName>
</protein>
<gene>
    <name evidence="1" type="ORF">BJ138DRAFT_370381</name>
</gene>
<evidence type="ECO:0000313" key="1">
    <source>
        <dbReference type="EMBL" id="KAH7914574.1"/>
    </source>
</evidence>
<keyword evidence="2" id="KW-1185">Reference proteome</keyword>
<dbReference type="EMBL" id="MU267612">
    <property type="protein sequence ID" value="KAH7914574.1"/>
    <property type="molecule type" value="Genomic_DNA"/>
</dbReference>